<proteinExistence type="predicted"/>
<sequence length="257" mass="29715">MVEWLFSGIGATLLSDWLKERRSRKQNLPCPQDMRPLVLEDSSYALAVGEKISFIRTDILNLSLRQLSEILEIKKVSDLEKYESGVEEFPLPLLKKFEACFSVRPAYLDGVSESIFSSFHLCEFEVERYLSQGYNPVVLCCPDERSELFCKIAFERSEGAFSKIVIGDLLCSFASSGGGQINIQILIQALLRRGASYKDVRVLKVTRRAWELMRRGTYYNQDEFHRCTDWECQEVFARWFSESEASNKRWGLRLSEK</sequence>
<dbReference type="RefSeq" id="WP_084379573.1">
    <property type="nucleotide sequence ID" value="NZ_LS483433.1"/>
</dbReference>
<evidence type="ECO:0000313" key="1">
    <source>
        <dbReference type="EMBL" id="SDV11044.1"/>
    </source>
</evidence>
<reference evidence="2" key="1">
    <citation type="submission" date="2016-10" db="EMBL/GenBank/DDBJ databases">
        <authorList>
            <person name="Varghese N."/>
            <person name="Submissions S."/>
        </authorList>
    </citation>
    <scope>NUCLEOTIDE SEQUENCE [LARGE SCALE GENOMIC DNA]</scope>
    <source>
        <strain evidence="2">LMG 2223</strain>
    </source>
</reference>
<dbReference type="Proteomes" id="UP000198600">
    <property type="component" value="Chromosome I"/>
</dbReference>
<dbReference type="OrthoDB" id="7066202at2"/>
<evidence type="ECO:0000313" key="2">
    <source>
        <dbReference type="Proteomes" id="UP000198600"/>
    </source>
</evidence>
<dbReference type="AlphaFoldDB" id="A0A1H2P051"/>
<accession>A0A1H2P051</accession>
<dbReference type="EMBL" id="LT629802">
    <property type="protein sequence ID" value="SDV11044.1"/>
    <property type="molecule type" value="Genomic_DNA"/>
</dbReference>
<organism evidence="1 2">
    <name type="scientific">Pseudomonas mucidolens</name>
    <dbReference type="NCBI Taxonomy" id="46679"/>
    <lineage>
        <taxon>Bacteria</taxon>
        <taxon>Pseudomonadati</taxon>
        <taxon>Pseudomonadota</taxon>
        <taxon>Gammaproteobacteria</taxon>
        <taxon>Pseudomonadales</taxon>
        <taxon>Pseudomonadaceae</taxon>
        <taxon>Pseudomonas</taxon>
    </lineage>
</organism>
<gene>
    <name evidence="1" type="ORF">SAMN05216202_5168</name>
</gene>
<protein>
    <submittedName>
        <fullName evidence="1">Uncharacterized protein</fullName>
    </submittedName>
</protein>
<keyword evidence="2" id="KW-1185">Reference proteome</keyword>
<name>A0A1H2P051_9PSED</name>